<name>A0A6G5R8H6_9ACTN</name>
<protein>
    <submittedName>
        <fullName evidence="2">Uncharacterized protein</fullName>
    </submittedName>
</protein>
<accession>A0A6G5R8H6</accession>
<evidence type="ECO:0000256" key="1">
    <source>
        <dbReference type="SAM" id="MobiDB-lite"/>
    </source>
</evidence>
<organism evidence="2 3">
    <name type="scientific">Streptomyces hawaiiensis</name>
    <dbReference type="NCBI Taxonomy" id="67305"/>
    <lineage>
        <taxon>Bacteria</taxon>
        <taxon>Bacillati</taxon>
        <taxon>Actinomycetota</taxon>
        <taxon>Actinomycetes</taxon>
        <taxon>Kitasatosporales</taxon>
        <taxon>Streptomycetaceae</taxon>
        <taxon>Streptomyces</taxon>
    </lineage>
</organism>
<gene>
    <name evidence="2" type="ORF">CEB94_04455</name>
</gene>
<dbReference type="EMBL" id="CP021978">
    <property type="protein sequence ID" value="QCD54194.1"/>
    <property type="molecule type" value="Genomic_DNA"/>
</dbReference>
<proteinExistence type="predicted"/>
<evidence type="ECO:0000313" key="2">
    <source>
        <dbReference type="EMBL" id="QCD54194.1"/>
    </source>
</evidence>
<feature type="region of interest" description="Disordered" evidence="1">
    <location>
        <begin position="47"/>
        <end position="76"/>
    </location>
</feature>
<dbReference type="KEGG" id="shaw:CEB94_04455"/>
<dbReference type="Proteomes" id="UP000495940">
    <property type="component" value="Chromosome"/>
</dbReference>
<evidence type="ECO:0000313" key="3">
    <source>
        <dbReference type="Proteomes" id="UP000495940"/>
    </source>
</evidence>
<dbReference type="AlphaFoldDB" id="A0A6G5R8H6"/>
<reference evidence="2 3" key="1">
    <citation type="submission" date="2017-06" db="EMBL/GenBank/DDBJ databases">
        <title>Complete Genome Sequence of Streptomyces hawaiiensis NRRL 15010 and insights into acyldepsipeptides biosynthesis.</title>
        <authorList>
            <person name="Mariita R.M."/>
            <person name="Sello J.K."/>
        </authorList>
    </citation>
    <scope>NUCLEOTIDE SEQUENCE [LARGE SCALE GENOMIC DNA]</scope>
    <source>
        <strain evidence="2 3">ATCC 12236</strain>
    </source>
</reference>
<sequence length="76" mass="8159">MSHQPDRCPDIDGDVYVSPRHLASTTGTGDPALAPLLDLGWDLRYDEDASSPKRTAGRTPYSTPAPPATHAGTRTR</sequence>
<keyword evidence="3" id="KW-1185">Reference proteome</keyword>